<comment type="caution">
    <text evidence="5">The sequence shown here is derived from an EMBL/GenBank/DDBJ whole genome shotgun (WGS) entry which is preliminary data.</text>
</comment>
<evidence type="ECO:0000256" key="1">
    <source>
        <dbReference type="ARBA" id="ARBA00005901"/>
    </source>
</evidence>
<dbReference type="InterPro" id="IPR002842">
    <property type="entry name" value="ATPase_V1_Esu"/>
</dbReference>
<name>A0ABS6E8Z6_9FIRM</name>
<evidence type="ECO:0000256" key="4">
    <source>
        <dbReference type="SAM" id="Coils"/>
    </source>
</evidence>
<keyword evidence="4" id="KW-0175">Coiled coil</keyword>
<comment type="similarity">
    <text evidence="1">Belongs to the V-ATPase E subunit family.</text>
</comment>
<keyword evidence="3" id="KW-0406">Ion transport</keyword>
<evidence type="ECO:0000256" key="3">
    <source>
        <dbReference type="ARBA" id="ARBA00023065"/>
    </source>
</evidence>
<feature type="coiled-coil region" evidence="4">
    <location>
        <begin position="13"/>
        <end position="55"/>
    </location>
</feature>
<evidence type="ECO:0000256" key="2">
    <source>
        <dbReference type="ARBA" id="ARBA00022448"/>
    </source>
</evidence>
<dbReference type="EMBL" id="JAHLPM010000014">
    <property type="protein sequence ID" value="MBU5439400.1"/>
    <property type="molecule type" value="Genomic_DNA"/>
</dbReference>
<sequence length="209" mass="24568">MITLEDKLDIFYKIVLKDEEEKCKKTLEELEEKNNNIIKEKKEALEKRKKEIINRKFQLGEIQKNEMVSKARQDNREKVLSKRQETLEDLIFSLKEKGRQFTSSKEYKTYLINNIGKAMDNMQEKEIILEIREKDKDNFGEDILSLGKGKGINVILNIAKEDIIGGFIISDRNRTYNLDNSFKTIIEENKYLIGKTLYTSIEEAGDLYE</sequence>
<dbReference type="Proteomes" id="UP000749471">
    <property type="component" value="Unassembled WGS sequence"/>
</dbReference>
<dbReference type="RefSeq" id="WP_216521106.1">
    <property type="nucleotide sequence ID" value="NZ_JAHLPM010000014.1"/>
</dbReference>
<organism evidence="5 6">
    <name type="scientific">Tissierella simiarum</name>
    <dbReference type="NCBI Taxonomy" id="2841534"/>
    <lineage>
        <taxon>Bacteria</taxon>
        <taxon>Bacillati</taxon>
        <taxon>Bacillota</taxon>
        <taxon>Tissierellia</taxon>
        <taxon>Tissierellales</taxon>
        <taxon>Tissierellaceae</taxon>
        <taxon>Tissierella</taxon>
    </lineage>
</organism>
<gene>
    <name evidence="5" type="ORF">KQI42_15380</name>
</gene>
<keyword evidence="2" id="KW-0813">Transport</keyword>
<evidence type="ECO:0000313" key="5">
    <source>
        <dbReference type="EMBL" id="MBU5439400.1"/>
    </source>
</evidence>
<dbReference type="Pfam" id="PF01991">
    <property type="entry name" value="vATP-synt_E"/>
    <property type="match status" value="1"/>
</dbReference>
<proteinExistence type="inferred from homology"/>
<accession>A0ABS6E8Z6</accession>
<reference evidence="5 6" key="1">
    <citation type="submission" date="2021-06" db="EMBL/GenBank/DDBJ databases">
        <authorList>
            <person name="Sun Q."/>
            <person name="Li D."/>
        </authorList>
    </citation>
    <scope>NUCLEOTIDE SEQUENCE [LARGE SCALE GENOMIC DNA]</scope>
    <source>
        <strain evidence="5 6">MSJ-40</strain>
    </source>
</reference>
<evidence type="ECO:0000313" key="6">
    <source>
        <dbReference type="Proteomes" id="UP000749471"/>
    </source>
</evidence>
<protein>
    <submittedName>
        <fullName evidence="5">V-type ATP synthase subunit E</fullName>
    </submittedName>
</protein>
<keyword evidence="6" id="KW-1185">Reference proteome</keyword>